<dbReference type="AlphaFoldDB" id="A0A2N6LL32"/>
<dbReference type="PANTHER" id="PTHR45663:SF11">
    <property type="entry name" value="GEO12009P1"/>
    <property type="match status" value="1"/>
</dbReference>
<gene>
    <name evidence="9" type="ORF">CEN46_05420</name>
</gene>
<dbReference type="InterPro" id="IPR013766">
    <property type="entry name" value="Thioredoxin_domain"/>
</dbReference>
<evidence type="ECO:0000256" key="7">
    <source>
        <dbReference type="PIRSR" id="PIRSR000077-4"/>
    </source>
</evidence>
<organism evidence="9 10">
    <name type="scientific">Fischerella thermalis CCMEE 5318</name>
    <dbReference type="NCBI Taxonomy" id="2019666"/>
    <lineage>
        <taxon>Bacteria</taxon>
        <taxon>Bacillati</taxon>
        <taxon>Cyanobacteriota</taxon>
        <taxon>Cyanophyceae</taxon>
        <taxon>Nostocales</taxon>
        <taxon>Hapalosiphonaceae</taxon>
        <taxon>Fischerella</taxon>
    </lineage>
</organism>
<dbReference type="PIRSF" id="PIRSF000077">
    <property type="entry name" value="Thioredoxin"/>
    <property type="match status" value="1"/>
</dbReference>
<protein>
    <recommendedName>
        <fullName evidence="6">Thioredoxin</fullName>
    </recommendedName>
</protein>
<evidence type="ECO:0000313" key="10">
    <source>
        <dbReference type="Proteomes" id="UP000235081"/>
    </source>
</evidence>
<dbReference type="PROSITE" id="PS51352">
    <property type="entry name" value="THIOREDOXIN_2"/>
    <property type="match status" value="1"/>
</dbReference>
<evidence type="ECO:0000256" key="2">
    <source>
        <dbReference type="ARBA" id="ARBA00022448"/>
    </source>
</evidence>
<comment type="similarity">
    <text evidence="1 6">Belongs to the thioredoxin family.</text>
</comment>
<proteinExistence type="inferred from homology"/>
<dbReference type="Proteomes" id="UP000235081">
    <property type="component" value="Unassembled WGS sequence"/>
</dbReference>
<sequence length="106" mass="11760">MFSQGRDSLEQLQQQSPHPILVKFVAPHCPSCKTLTPILEQLVNQHSSEIHMVTIDMAEEPELAMELGVRSAPTVVIFQGDKVAEKIAGLKPKKLYAEAVEKILRA</sequence>
<dbReference type="Pfam" id="PF00085">
    <property type="entry name" value="Thioredoxin"/>
    <property type="match status" value="1"/>
</dbReference>
<evidence type="ECO:0000313" key="9">
    <source>
        <dbReference type="EMBL" id="PMB25567.1"/>
    </source>
</evidence>
<dbReference type="Gene3D" id="3.40.30.10">
    <property type="entry name" value="Glutaredoxin"/>
    <property type="match status" value="1"/>
</dbReference>
<name>A0A2N6LL32_9CYAN</name>
<dbReference type="GO" id="GO:0005737">
    <property type="term" value="C:cytoplasm"/>
    <property type="evidence" value="ECO:0007669"/>
    <property type="project" value="TreeGrafter"/>
</dbReference>
<keyword evidence="2" id="KW-0813">Transport</keyword>
<accession>A0A2N6LL32</accession>
<dbReference type="EMBL" id="NMQE01000145">
    <property type="protein sequence ID" value="PMB25567.1"/>
    <property type="molecule type" value="Genomic_DNA"/>
</dbReference>
<dbReference type="GO" id="GO:0015035">
    <property type="term" value="F:protein-disulfide reductase activity"/>
    <property type="evidence" value="ECO:0007669"/>
    <property type="project" value="InterPro"/>
</dbReference>
<feature type="domain" description="Thioredoxin" evidence="8">
    <location>
        <begin position="1"/>
        <end position="106"/>
    </location>
</feature>
<evidence type="ECO:0000256" key="1">
    <source>
        <dbReference type="ARBA" id="ARBA00008987"/>
    </source>
</evidence>
<comment type="caution">
    <text evidence="9">The sequence shown here is derived from an EMBL/GenBank/DDBJ whole genome shotgun (WGS) entry which is preliminary data.</text>
</comment>
<evidence type="ECO:0000256" key="6">
    <source>
        <dbReference type="PIRNR" id="PIRNR000077"/>
    </source>
</evidence>
<feature type="disulfide bond" description="Redox-active" evidence="7">
    <location>
        <begin position="29"/>
        <end position="32"/>
    </location>
</feature>
<evidence type="ECO:0000256" key="4">
    <source>
        <dbReference type="ARBA" id="ARBA00023157"/>
    </source>
</evidence>
<keyword evidence="5 7" id="KW-0676">Redox-active center</keyword>
<dbReference type="SUPFAM" id="SSF52833">
    <property type="entry name" value="Thioredoxin-like"/>
    <property type="match status" value="1"/>
</dbReference>
<evidence type="ECO:0000256" key="3">
    <source>
        <dbReference type="ARBA" id="ARBA00022982"/>
    </source>
</evidence>
<keyword evidence="4 7" id="KW-1015">Disulfide bond</keyword>
<dbReference type="InterPro" id="IPR005746">
    <property type="entry name" value="Thioredoxin"/>
</dbReference>
<keyword evidence="3" id="KW-0249">Electron transport</keyword>
<dbReference type="PANTHER" id="PTHR45663">
    <property type="entry name" value="GEO12009P1"/>
    <property type="match status" value="1"/>
</dbReference>
<dbReference type="InterPro" id="IPR036249">
    <property type="entry name" value="Thioredoxin-like_sf"/>
</dbReference>
<evidence type="ECO:0000256" key="5">
    <source>
        <dbReference type="ARBA" id="ARBA00023284"/>
    </source>
</evidence>
<reference evidence="9 10" key="1">
    <citation type="submission" date="2017-07" db="EMBL/GenBank/DDBJ databases">
        <title>Genomes of Fischerella (Mastigocladus) sp. strains.</title>
        <authorList>
            <person name="Miller S.R."/>
        </authorList>
    </citation>
    <scope>NUCLEOTIDE SEQUENCE [LARGE SCALE GENOMIC DNA]</scope>
    <source>
        <strain evidence="9 10">CCMEE 5318</strain>
    </source>
</reference>
<evidence type="ECO:0000259" key="8">
    <source>
        <dbReference type="PROSITE" id="PS51352"/>
    </source>
</evidence>